<dbReference type="HOGENOM" id="CLU_966372_0_0_1"/>
<dbReference type="VEuPathDB" id="FungiDB:ATEG_07248"/>
<name>Q0CGE4_ASPTN</name>
<sequence length="288" mass="33440">MHAREISRLFRLSPHGDLAGLLIRREQLPQRRSIQHPVRRSLQHSMQLIAQHDNILDPAVKPAPRIRRILIARIARQHDPPPTPVPQHALLQIRHASRHPRRPDILHLQPPRNRILRKPLHKPLHIRRRIHHPPPARLRQPLVAEDPAALAPRDEHDRVARRLRLIVLARPRLRRPRKAAPQTPVRRRERRLRVPVRRPRRVLCQRQRPHRRPRRAVHPVHAQHHRPRIAAAVAAGNPHPVGGGLDVHDALVQLVALFGGRRQSVVERLDELRAVERERAAPVAATRC</sequence>
<dbReference type="EMBL" id="CH476603">
    <property type="protein sequence ID" value="EAU32632.1"/>
    <property type="molecule type" value="Genomic_DNA"/>
</dbReference>
<proteinExistence type="predicted"/>
<dbReference type="AlphaFoldDB" id="Q0CGE4"/>
<accession>Q0CGE4</accession>
<protein>
    <submittedName>
        <fullName evidence="1">Uncharacterized protein</fullName>
    </submittedName>
</protein>
<evidence type="ECO:0000313" key="2">
    <source>
        <dbReference type="Proteomes" id="UP000007963"/>
    </source>
</evidence>
<evidence type="ECO:0000313" key="1">
    <source>
        <dbReference type="EMBL" id="EAU32632.1"/>
    </source>
</evidence>
<dbReference type="GeneID" id="4318833"/>
<gene>
    <name evidence="1" type="ORF">ATEG_07248</name>
</gene>
<reference evidence="2" key="1">
    <citation type="submission" date="2005-09" db="EMBL/GenBank/DDBJ databases">
        <title>Annotation of the Aspergillus terreus NIH2624 genome.</title>
        <authorList>
            <person name="Birren B.W."/>
            <person name="Lander E.S."/>
            <person name="Galagan J.E."/>
            <person name="Nusbaum C."/>
            <person name="Devon K."/>
            <person name="Henn M."/>
            <person name="Ma L.-J."/>
            <person name="Jaffe D.B."/>
            <person name="Butler J."/>
            <person name="Alvarez P."/>
            <person name="Gnerre S."/>
            <person name="Grabherr M."/>
            <person name="Kleber M."/>
            <person name="Mauceli E.W."/>
            <person name="Brockman W."/>
            <person name="Rounsley S."/>
            <person name="Young S.K."/>
            <person name="LaButti K."/>
            <person name="Pushparaj V."/>
            <person name="DeCaprio D."/>
            <person name="Crawford M."/>
            <person name="Koehrsen M."/>
            <person name="Engels R."/>
            <person name="Montgomery P."/>
            <person name="Pearson M."/>
            <person name="Howarth C."/>
            <person name="Larson L."/>
            <person name="Luoma S."/>
            <person name="White J."/>
            <person name="Alvarado L."/>
            <person name="Kodira C.D."/>
            <person name="Zeng Q."/>
            <person name="Oleary S."/>
            <person name="Yandava C."/>
            <person name="Denning D.W."/>
            <person name="Nierman W.C."/>
            <person name="Milne T."/>
            <person name="Madden K."/>
        </authorList>
    </citation>
    <scope>NUCLEOTIDE SEQUENCE [LARGE SCALE GENOMIC DNA]</scope>
    <source>
        <strain evidence="2">NIH 2624 / FGSC A1156</strain>
    </source>
</reference>
<organism evidence="1 2">
    <name type="scientific">Aspergillus terreus (strain NIH 2624 / FGSC A1156)</name>
    <dbReference type="NCBI Taxonomy" id="341663"/>
    <lineage>
        <taxon>Eukaryota</taxon>
        <taxon>Fungi</taxon>
        <taxon>Dikarya</taxon>
        <taxon>Ascomycota</taxon>
        <taxon>Pezizomycotina</taxon>
        <taxon>Eurotiomycetes</taxon>
        <taxon>Eurotiomycetidae</taxon>
        <taxon>Eurotiales</taxon>
        <taxon>Aspergillaceae</taxon>
        <taxon>Aspergillus</taxon>
        <taxon>Aspergillus subgen. Circumdati</taxon>
    </lineage>
</organism>
<dbReference type="Proteomes" id="UP000007963">
    <property type="component" value="Unassembled WGS sequence"/>
</dbReference>
<dbReference type="RefSeq" id="XP_001209934.1">
    <property type="nucleotide sequence ID" value="XM_001209934.1"/>
</dbReference>